<comment type="caution">
    <text evidence="1">The sequence shown here is derived from an EMBL/GenBank/DDBJ whole genome shotgun (WGS) entry which is preliminary data.</text>
</comment>
<dbReference type="EMBL" id="BKCJ011313924">
    <property type="protein sequence ID" value="GFD19355.1"/>
    <property type="molecule type" value="Genomic_DNA"/>
</dbReference>
<reference evidence="1" key="1">
    <citation type="journal article" date="2019" name="Sci. Rep.">
        <title>Draft genome of Tanacetum cinerariifolium, the natural source of mosquito coil.</title>
        <authorList>
            <person name="Yamashiro T."/>
            <person name="Shiraishi A."/>
            <person name="Satake H."/>
            <person name="Nakayama K."/>
        </authorList>
    </citation>
    <scope>NUCLEOTIDE SEQUENCE</scope>
</reference>
<gene>
    <name evidence="1" type="ORF">Tci_891324</name>
</gene>
<proteinExistence type="predicted"/>
<evidence type="ECO:0000313" key="1">
    <source>
        <dbReference type="EMBL" id="GFD19355.1"/>
    </source>
</evidence>
<feature type="non-terminal residue" evidence="1">
    <location>
        <position position="1"/>
    </location>
</feature>
<dbReference type="AlphaFoldDB" id="A0A699U826"/>
<sequence length="179" mass="19955">ALKGFGRRKTQQVSDLAKGQFRVTDIGHCKVAPSVIENRAKARAFFRQFAAQGPGGQLQSCCHFLQIRLPPTIQQRSQQLSDAFTQAAGARELFQFPLTQLQQMPPGARDMVRVAQPEHALAQAQLVHARRETHRVFTQCAIFMGVGRGVEFDLDLFGNDLSARQCGKLMQPACENRIH</sequence>
<protein>
    <submittedName>
        <fullName evidence="1">Uncharacterized protein</fullName>
    </submittedName>
</protein>
<accession>A0A699U826</accession>
<feature type="non-terminal residue" evidence="1">
    <location>
        <position position="179"/>
    </location>
</feature>
<name>A0A699U826_TANCI</name>
<organism evidence="1">
    <name type="scientific">Tanacetum cinerariifolium</name>
    <name type="common">Dalmatian daisy</name>
    <name type="synonym">Chrysanthemum cinerariifolium</name>
    <dbReference type="NCBI Taxonomy" id="118510"/>
    <lineage>
        <taxon>Eukaryota</taxon>
        <taxon>Viridiplantae</taxon>
        <taxon>Streptophyta</taxon>
        <taxon>Embryophyta</taxon>
        <taxon>Tracheophyta</taxon>
        <taxon>Spermatophyta</taxon>
        <taxon>Magnoliopsida</taxon>
        <taxon>eudicotyledons</taxon>
        <taxon>Gunneridae</taxon>
        <taxon>Pentapetalae</taxon>
        <taxon>asterids</taxon>
        <taxon>campanulids</taxon>
        <taxon>Asterales</taxon>
        <taxon>Asteraceae</taxon>
        <taxon>Asteroideae</taxon>
        <taxon>Anthemideae</taxon>
        <taxon>Anthemidinae</taxon>
        <taxon>Tanacetum</taxon>
    </lineage>
</organism>